<dbReference type="EMBL" id="QBMC01000012">
    <property type="protein sequence ID" value="PZO22265.1"/>
    <property type="molecule type" value="Genomic_DNA"/>
</dbReference>
<name>A0A2W4WIT0_9CYAN</name>
<accession>A0A2W4WIT0</accession>
<dbReference type="Proteomes" id="UP000249354">
    <property type="component" value="Unassembled WGS sequence"/>
</dbReference>
<dbReference type="Pfam" id="PF01944">
    <property type="entry name" value="SpoIIM"/>
    <property type="match status" value="1"/>
</dbReference>
<organism evidence="2 3">
    <name type="scientific">Leptolyngbya foveolarum</name>
    <dbReference type="NCBI Taxonomy" id="47253"/>
    <lineage>
        <taxon>Bacteria</taxon>
        <taxon>Bacillati</taxon>
        <taxon>Cyanobacteriota</taxon>
        <taxon>Cyanophyceae</taxon>
        <taxon>Leptolyngbyales</taxon>
        <taxon>Leptolyngbyaceae</taxon>
        <taxon>Leptolyngbya group</taxon>
        <taxon>Leptolyngbya</taxon>
    </lineage>
</organism>
<dbReference type="InterPro" id="IPR002798">
    <property type="entry name" value="SpoIIM-like"/>
</dbReference>
<feature type="transmembrane region" description="Helical" evidence="1">
    <location>
        <begin position="240"/>
        <end position="258"/>
    </location>
</feature>
<sequence>MNVQRWIARRETSWRQLEQLLKQAETKGIKSLKSDQVRQMASLYRSVCADLARATSHQVSPAIVKDLRGLTTRGYSQIYQGSRRQEWQALKDFYRYGFPEVVQQCWAYIAVATLLFIIGGAIGWWFAWQDNSFMTLVLGSDFVEEVRSSQELWTVSILGVEPVASSSITINNIAVSLFAIIGGVTTYQPTVPMITPPGTFTLYLLVFNGLMIGCVSALVAQVNLAYDLWAFVFPHGSLELPAIFFAGGAGLLIAKAILIPGQYRRIDALKLYGLRAAKLLYGIIPMLIIAGIIEGFLSPQPWLPNELKYLLGTTIFIALVQYCRRKRPITTAIAP</sequence>
<keyword evidence="1" id="KW-0812">Transmembrane</keyword>
<evidence type="ECO:0000256" key="1">
    <source>
        <dbReference type="SAM" id="Phobius"/>
    </source>
</evidence>
<gene>
    <name evidence="2" type="ORF">DCF25_03385</name>
</gene>
<feature type="transmembrane region" description="Helical" evidence="1">
    <location>
        <begin position="168"/>
        <end position="188"/>
    </location>
</feature>
<reference evidence="2 3" key="2">
    <citation type="submission" date="2018-06" db="EMBL/GenBank/DDBJ databases">
        <title>Metagenomic assembly of (sub)arctic Cyanobacteria and their associated microbiome from non-axenic cultures.</title>
        <authorList>
            <person name="Baurain D."/>
        </authorList>
    </citation>
    <scope>NUCLEOTIDE SEQUENCE [LARGE SCALE GENOMIC DNA]</scope>
    <source>
        <strain evidence="2">ULC129bin1</strain>
    </source>
</reference>
<evidence type="ECO:0000313" key="2">
    <source>
        <dbReference type="EMBL" id="PZO22265.1"/>
    </source>
</evidence>
<comment type="caution">
    <text evidence="2">The sequence shown here is derived from an EMBL/GenBank/DDBJ whole genome shotgun (WGS) entry which is preliminary data.</text>
</comment>
<feature type="transmembrane region" description="Helical" evidence="1">
    <location>
        <begin position="309"/>
        <end position="324"/>
    </location>
</feature>
<dbReference type="PANTHER" id="PTHR35337:SF1">
    <property type="entry name" value="SLR1478 PROTEIN"/>
    <property type="match status" value="1"/>
</dbReference>
<evidence type="ECO:0008006" key="4">
    <source>
        <dbReference type="Google" id="ProtNLM"/>
    </source>
</evidence>
<keyword evidence="1" id="KW-0472">Membrane</keyword>
<feature type="transmembrane region" description="Helical" evidence="1">
    <location>
        <begin position="279"/>
        <end position="297"/>
    </location>
</feature>
<proteinExistence type="predicted"/>
<dbReference type="PANTHER" id="PTHR35337">
    <property type="entry name" value="SLR1478 PROTEIN"/>
    <property type="match status" value="1"/>
</dbReference>
<keyword evidence="1" id="KW-1133">Transmembrane helix</keyword>
<evidence type="ECO:0000313" key="3">
    <source>
        <dbReference type="Proteomes" id="UP000249354"/>
    </source>
</evidence>
<protein>
    <recommendedName>
        <fullName evidence="4">Stage II sporulation protein M</fullName>
    </recommendedName>
</protein>
<feature type="transmembrane region" description="Helical" evidence="1">
    <location>
        <begin position="200"/>
        <end position="220"/>
    </location>
</feature>
<reference evidence="3" key="1">
    <citation type="submission" date="2018-04" db="EMBL/GenBank/DDBJ databases">
        <authorList>
            <person name="Cornet L."/>
        </authorList>
    </citation>
    <scope>NUCLEOTIDE SEQUENCE [LARGE SCALE GENOMIC DNA]</scope>
</reference>
<dbReference type="AlphaFoldDB" id="A0A2W4WIT0"/>
<feature type="transmembrane region" description="Helical" evidence="1">
    <location>
        <begin position="105"/>
        <end position="127"/>
    </location>
</feature>